<feature type="region of interest" description="Disordered" evidence="2">
    <location>
        <begin position="437"/>
        <end position="458"/>
    </location>
</feature>
<dbReference type="SUPFAM" id="SSF81383">
    <property type="entry name" value="F-box domain"/>
    <property type="match status" value="1"/>
</dbReference>
<evidence type="ECO:0000256" key="2">
    <source>
        <dbReference type="SAM" id="MobiDB-lite"/>
    </source>
</evidence>
<dbReference type="InterPro" id="IPR045464">
    <property type="entry name" value="Hrt3/FBXO9_C"/>
</dbReference>
<gene>
    <name evidence="4" type="ORF">EV356DRAFT_511611</name>
</gene>
<feature type="compositionally biased region" description="Acidic residues" evidence="2">
    <location>
        <begin position="446"/>
        <end position="458"/>
    </location>
</feature>
<feature type="compositionally biased region" description="Basic and acidic residues" evidence="2">
    <location>
        <begin position="9"/>
        <end position="21"/>
    </location>
</feature>
<keyword evidence="1" id="KW-0833">Ubl conjugation pathway</keyword>
<dbReference type="PANTHER" id="PTHR12874">
    <property type="entry name" value="F-BOX ONLY PROTEIN 48-RELATED"/>
    <property type="match status" value="1"/>
</dbReference>
<evidence type="ECO:0000256" key="1">
    <source>
        <dbReference type="ARBA" id="ARBA00022786"/>
    </source>
</evidence>
<dbReference type="Pfam" id="PF12937">
    <property type="entry name" value="F-box-like"/>
    <property type="match status" value="1"/>
</dbReference>
<dbReference type="OrthoDB" id="2117972at2759"/>
<dbReference type="PANTHER" id="PTHR12874:SF9">
    <property type="entry name" value="F-BOX ONLY PROTEIN 48"/>
    <property type="match status" value="1"/>
</dbReference>
<feature type="domain" description="F-box" evidence="3">
    <location>
        <begin position="208"/>
        <end position="258"/>
    </location>
</feature>
<dbReference type="EMBL" id="ML991780">
    <property type="protein sequence ID" value="KAF2237491.1"/>
    <property type="molecule type" value="Genomic_DNA"/>
</dbReference>
<evidence type="ECO:0000313" key="5">
    <source>
        <dbReference type="Proteomes" id="UP000800092"/>
    </source>
</evidence>
<dbReference type="Pfam" id="PF19270">
    <property type="entry name" value="FBO_C"/>
    <property type="match status" value="1"/>
</dbReference>
<dbReference type="GO" id="GO:0031146">
    <property type="term" value="P:SCF-dependent proteasomal ubiquitin-dependent protein catabolic process"/>
    <property type="evidence" value="ECO:0007669"/>
    <property type="project" value="TreeGrafter"/>
</dbReference>
<keyword evidence="5" id="KW-1185">Reference proteome</keyword>
<reference evidence="4" key="1">
    <citation type="journal article" date="2020" name="Stud. Mycol.">
        <title>101 Dothideomycetes genomes: a test case for predicting lifestyles and emergence of pathogens.</title>
        <authorList>
            <person name="Haridas S."/>
            <person name="Albert R."/>
            <person name="Binder M."/>
            <person name="Bloem J."/>
            <person name="Labutti K."/>
            <person name="Salamov A."/>
            <person name="Andreopoulos B."/>
            <person name="Baker S."/>
            <person name="Barry K."/>
            <person name="Bills G."/>
            <person name="Bluhm B."/>
            <person name="Cannon C."/>
            <person name="Castanera R."/>
            <person name="Culley D."/>
            <person name="Daum C."/>
            <person name="Ezra D."/>
            <person name="Gonzalez J."/>
            <person name="Henrissat B."/>
            <person name="Kuo A."/>
            <person name="Liang C."/>
            <person name="Lipzen A."/>
            <person name="Lutzoni F."/>
            <person name="Magnuson J."/>
            <person name="Mondo S."/>
            <person name="Nolan M."/>
            <person name="Ohm R."/>
            <person name="Pangilinan J."/>
            <person name="Park H.-J."/>
            <person name="Ramirez L."/>
            <person name="Alfaro M."/>
            <person name="Sun H."/>
            <person name="Tritt A."/>
            <person name="Yoshinaga Y."/>
            <person name="Zwiers L.-H."/>
            <person name="Turgeon B."/>
            <person name="Goodwin S."/>
            <person name="Spatafora J."/>
            <person name="Crous P."/>
            <person name="Grigoriev I."/>
        </authorList>
    </citation>
    <scope>NUCLEOTIDE SEQUENCE</scope>
    <source>
        <strain evidence="4">Tuck. ex Michener</strain>
    </source>
</reference>
<dbReference type="GO" id="GO:0005737">
    <property type="term" value="C:cytoplasm"/>
    <property type="evidence" value="ECO:0007669"/>
    <property type="project" value="TreeGrafter"/>
</dbReference>
<dbReference type="InterPro" id="IPR001810">
    <property type="entry name" value="F-box_dom"/>
</dbReference>
<organism evidence="4 5">
    <name type="scientific">Viridothelium virens</name>
    <name type="common">Speckled blister lichen</name>
    <name type="synonym">Trypethelium virens</name>
    <dbReference type="NCBI Taxonomy" id="1048519"/>
    <lineage>
        <taxon>Eukaryota</taxon>
        <taxon>Fungi</taxon>
        <taxon>Dikarya</taxon>
        <taxon>Ascomycota</taxon>
        <taxon>Pezizomycotina</taxon>
        <taxon>Dothideomycetes</taxon>
        <taxon>Dothideomycetes incertae sedis</taxon>
        <taxon>Trypetheliales</taxon>
        <taxon>Trypetheliaceae</taxon>
        <taxon>Viridothelium</taxon>
    </lineage>
</organism>
<feature type="compositionally biased region" description="Low complexity" evidence="2">
    <location>
        <begin position="22"/>
        <end position="34"/>
    </location>
</feature>
<dbReference type="Gene3D" id="1.20.1280.50">
    <property type="match status" value="1"/>
</dbReference>
<protein>
    <recommendedName>
        <fullName evidence="3">F-box domain-containing protein</fullName>
    </recommendedName>
</protein>
<evidence type="ECO:0000259" key="3">
    <source>
        <dbReference type="PROSITE" id="PS50181"/>
    </source>
</evidence>
<dbReference type="InterPro" id="IPR036047">
    <property type="entry name" value="F-box-like_dom_sf"/>
</dbReference>
<feature type="compositionally biased region" description="Basic and acidic residues" evidence="2">
    <location>
        <begin position="62"/>
        <end position="115"/>
    </location>
</feature>
<dbReference type="GO" id="GO:0019005">
    <property type="term" value="C:SCF ubiquitin ligase complex"/>
    <property type="evidence" value="ECO:0007669"/>
    <property type="project" value="TreeGrafter"/>
</dbReference>
<evidence type="ECO:0000313" key="4">
    <source>
        <dbReference type="EMBL" id="KAF2237491.1"/>
    </source>
</evidence>
<dbReference type="Proteomes" id="UP000800092">
    <property type="component" value="Unassembled WGS sequence"/>
</dbReference>
<name>A0A6A6HHS0_VIRVR</name>
<dbReference type="AlphaFoldDB" id="A0A6A6HHS0"/>
<accession>A0A6A6HHS0</accession>
<feature type="region of interest" description="Disordered" evidence="2">
    <location>
        <begin position="1"/>
        <end position="118"/>
    </location>
</feature>
<sequence>MDPTEAELESFRRKWREEVSARARGSGSSSPSAGKAYESHHDNRPKRAPPAGPSAPLARASKIGESDEIEPRTYHDLPNKEESLRLDSDRTHIEESNREPRSALEHYEKAVERETQGSLGDSVSLYRKAFKLDSSVHEKYKNKHFPPSSYAPKKPTNPNPPNTPTTVPSTVHHSLHGLPLPLTELINDFAQLSIPRAEPPTDASPPPPCPIANIPGEVLTEIFFQIALHDLASFGRLAQVCRRFAYLVVTEERIWRRIATGSEIGFGAMHYRYNCDLHGRPLSYFLNKDDDSWRLKSLLDADESDMRPSPLLQPSPQYTSTLLQNKYAGSWRQMFRSRPRIRFNGCYISTVNYSRPGAASTTQLTWNSPVLIVTYYRYLRFYRDGTVISLQTPAEPQDVVHHLIEENVGTNSQAFPGLSAMKGALHGRWRITGPVDQLTAQSSPETSDDEEDLAETVAPDEQEGDLYVETESVVSKYMMKMQFGIGNAGRGTRNNKLQWKGFWSYNRYSGDWGELVSKHDRAFTWSRVKSWT</sequence>
<dbReference type="PROSITE" id="PS50181">
    <property type="entry name" value="FBOX"/>
    <property type="match status" value="1"/>
</dbReference>
<feature type="region of interest" description="Disordered" evidence="2">
    <location>
        <begin position="141"/>
        <end position="174"/>
    </location>
</feature>
<proteinExistence type="predicted"/>